<proteinExistence type="predicted"/>
<protein>
    <submittedName>
        <fullName evidence="1">Uncharacterized protein</fullName>
    </submittedName>
</protein>
<sequence length="356" mass="37309">MLTVDVDEVVLPVYAGHLYGNGVLLPPLLGPGTFAADPASGTVVIPPGAVAGAVFIPERAGGFCCGLDGRDGPNLACAGCGQPVATRVDDCSLWQEVRFEPDAVRHVRTARDSPADAGGASLHWSSVADPNVDDLPGPAWHAEPGAWCPRWELSAGAVLAHVVAAAEGRPVGVPDGLLTTMLVPALRNLVPGSGSVPATPAAPAMPGAPGLRGPDVRADAPVEVPSAPDLPILAVAGPGLPDADPGPRRRIDLVPRHPRTGQAWQPPSGGRAVPVETDVWRYLAFGRHTAMPWWPASGNLPDGVARDHPQPARPTRPFRPGWQVFLATFARLPEAREPHLAALAERVRRRPYAYFP</sequence>
<reference evidence="1" key="1">
    <citation type="submission" date="2022-01" db="EMBL/GenBank/DDBJ databases">
        <title>Genome-Based Taxonomic Classification of the Phylum Actinobacteria.</title>
        <authorList>
            <person name="Gao Y."/>
        </authorList>
    </citation>
    <scope>NUCLEOTIDE SEQUENCE</scope>
    <source>
        <strain evidence="1">KLBMP 8922</strain>
    </source>
</reference>
<dbReference type="Proteomes" id="UP001165378">
    <property type="component" value="Unassembled WGS sequence"/>
</dbReference>
<organism evidence="1 2">
    <name type="scientific">Yinghuangia soli</name>
    <dbReference type="NCBI Taxonomy" id="2908204"/>
    <lineage>
        <taxon>Bacteria</taxon>
        <taxon>Bacillati</taxon>
        <taxon>Actinomycetota</taxon>
        <taxon>Actinomycetes</taxon>
        <taxon>Kitasatosporales</taxon>
        <taxon>Streptomycetaceae</taxon>
        <taxon>Yinghuangia</taxon>
    </lineage>
</organism>
<dbReference type="AlphaFoldDB" id="A0AA41Q3M6"/>
<comment type="caution">
    <text evidence="1">The sequence shown here is derived from an EMBL/GenBank/DDBJ whole genome shotgun (WGS) entry which is preliminary data.</text>
</comment>
<gene>
    <name evidence="1" type="ORF">LZ495_26310</name>
</gene>
<accession>A0AA41Q3M6</accession>
<evidence type="ECO:0000313" key="2">
    <source>
        <dbReference type="Proteomes" id="UP001165378"/>
    </source>
</evidence>
<evidence type="ECO:0000313" key="1">
    <source>
        <dbReference type="EMBL" id="MCF2530711.1"/>
    </source>
</evidence>
<dbReference type="EMBL" id="JAKFHA010000018">
    <property type="protein sequence ID" value="MCF2530711.1"/>
    <property type="molecule type" value="Genomic_DNA"/>
</dbReference>
<name>A0AA41Q3M6_9ACTN</name>
<keyword evidence="2" id="KW-1185">Reference proteome</keyword>
<dbReference type="RefSeq" id="WP_235055377.1">
    <property type="nucleotide sequence ID" value="NZ_JAKFHA010000018.1"/>
</dbReference>